<evidence type="ECO:0000313" key="2">
    <source>
        <dbReference type="EMBL" id="OHX13025.1"/>
    </source>
</evidence>
<reference evidence="2 3" key="1">
    <citation type="submission" date="2016-09" db="EMBL/GenBank/DDBJ databases">
        <title>Chromobacterium muskegensis sp. nov., an insecticidal bacterium isolated from Sphagnum bogs.</title>
        <authorList>
            <person name="Sparks M.E."/>
            <person name="Blackburn M.B."/>
            <person name="Gundersen-Rindal D.E."/>
            <person name="Mitchell A."/>
            <person name="Farrar R."/>
            <person name="Kuhar D."/>
        </authorList>
    </citation>
    <scope>NUCLEOTIDE SEQUENCE [LARGE SCALE GENOMIC DNA]</scope>
    <source>
        <strain evidence="2 3">37-2</strain>
    </source>
</reference>
<evidence type="ECO:0000256" key="1">
    <source>
        <dbReference type="SAM" id="SignalP"/>
    </source>
</evidence>
<feature type="chain" id="PRO_5010313236" description="DUF2845 domain-containing protein" evidence="1">
    <location>
        <begin position="20"/>
        <end position="100"/>
    </location>
</feature>
<dbReference type="RefSeq" id="WP_071115467.1">
    <property type="nucleotide sequence ID" value="NZ_MKCS01000001.1"/>
</dbReference>
<evidence type="ECO:0008006" key="4">
    <source>
        <dbReference type="Google" id="ProtNLM"/>
    </source>
</evidence>
<name>A0A1S1X0U4_9NEIS</name>
<dbReference type="EMBL" id="MKCS01000001">
    <property type="protein sequence ID" value="OHX13025.1"/>
    <property type="molecule type" value="Genomic_DNA"/>
</dbReference>
<feature type="signal peptide" evidence="1">
    <location>
        <begin position="1"/>
        <end position="19"/>
    </location>
</feature>
<proteinExistence type="predicted"/>
<keyword evidence="1" id="KW-0732">Signal</keyword>
<gene>
    <name evidence="2" type="ORF">BI347_05480</name>
</gene>
<dbReference type="STRING" id="1903179.BI347_05480"/>
<accession>A0A1S1X0U4</accession>
<comment type="caution">
    <text evidence="2">The sequence shown here is derived from an EMBL/GenBank/DDBJ whole genome shotgun (WGS) entry which is preliminary data.</text>
</comment>
<sequence length="100" mass="10709">MTTRFVVLILLLVAGVAHAEPIPFETFIKLHNGMLEAELVSTAGRPDYGSDSNQGGVASGIATVSTTRQLSWLANGNIPYTTIVTLRDGVVVNIKRSKKL</sequence>
<dbReference type="AlphaFoldDB" id="A0A1S1X0U4"/>
<dbReference type="Proteomes" id="UP000180088">
    <property type="component" value="Unassembled WGS sequence"/>
</dbReference>
<protein>
    <recommendedName>
        <fullName evidence="4">DUF2845 domain-containing protein</fullName>
    </recommendedName>
</protein>
<organism evidence="2 3">
    <name type="scientific">Chromobacterium sphagni</name>
    <dbReference type="NCBI Taxonomy" id="1903179"/>
    <lineage>
        <taxon>Bacteria</taxon>
        <taxon>Pseudomonadati</taxon>
        <taxon>Pseudomonadota</taxon>
        <taxon>Betaproteobacteria</taxon>
        <taxon>Neisseriales</taxon>
        <taxon>Chromobacteriaceae</taxon>
        <taxon>Chromobacterium</taxon>
    </lineage>
</organism>
<evidence type="ECO:0000313" key="3">
    <source>
        <dbReference type="Proteomes" id="UP000180088"/>
    </source>
</evidence>
<dbReference type="OrthoDB" id="8595209at2"/>